<feature type="non-terminal residue" evidence="2">
    <location>
        <position position="429"/>
    </location>
</feature>
<sequence>DRAAFCLHFLQAASLHKPLPTAWSLLCMQCVSEVAVDEPLELVVVDLMDIAAPDLSPYDPVIASHILHFDVRRPQVFPEAAQLVALCRAWLRTAAEELMGFYSAIEPEEPGPGAKVGGGLPAANPPKAKAKRVTTAHLAEQLQSLLHMMPAMSDQMQSLAQQQELEARVTETQSAPPLPLHRQPFQLPVAKGPPVPGLSLFGASLDPPPKIRQPPRLAAPAETNPVGPQDAPASILASEASGDFSVGFGGSTGLSSKGSAKREKLQEELAASTGAFMLAEMMQEPRYQQQRDLGVMMFMLSQIADQMLAGNYLGAMDRLSLMIVAIEQAAQDSGKWEVAYTLSLFPDPPHTIFQGRSTPYNPRVRAWAPLCPASWATVALAYLKEADSILARRSEATANAPPPKATDDGGEPPKKPRRPRFPKAPKADK</sequence>
<dbReference type="OrthoDB" id="437370at2759"/>
<feature type="compositionally biased region" description="Basic and acidic residues" evidence="1">
    <location>
        <begin position="405"/>
        <end position="414"/>
    </location>
</feature>
<comment type="caution">
    <text evidence="2">The sequence shown here is derived from an EMBL/GenBank/DDBJ whole genome shotgun (WGS) entry which is preliminary data.</text>
</comment>
<reference evidence="2" key="1">
    <citation type="submission" date="2021-02" db="EMBL/GenBank/DDBJ databases">
        <authorList>
            <person name="Dougan E. K."/>
            <person name="Rhodes N."/>
            <person name="Thang M."/>
            <person name="Chan C."/>
        </authorList>
    </citation>
    <scope>NUCLEOTIDE SEQUENCE</scope>
</reference>
<dbReference type="Proteomes" id="UP000649617">
    <property type="component" value="Unassembled WGS sequence"/>
</dbReference>
<keyword evidence="3" id="KW-1185">Reference proteome</keyword>
<dbReference type="AlphaFoldDB" id="A0A812SS18"/>
<evidence type="ECO:0000256" key="1">
    <source>
        <dbReference type="SAM" id="MobiDB-lite"/>
    </source>
</evidence>
<proteinExistence type="predicted"/>
<organism evidence="2 3">
    <name type="scientific">Symbiodinium pilosum</name>
    <name type="common">Dinoflagellate</name>
    <dbReference type="NCBI Taxonomy" id="2952"/>
    <lineage>
        <taxon>Eukaryota</taxon>
        <taxon>Sar</taxon>
        <taxon>Alveolata</taxon>
        <taxon>Dinophyceae</taxon>
        <taxon>Suessiales</taxon>
        <taxon>Symbiodiniaceae</taxon>
        <taxon>Symbiodinium</taxon>
    </lineage>
</organism>
<protein>
    <submittedName>
        <fullName evidence="2">Uncharacterized protein</fullName>
    </submittedName>
</protein>
<accession>A0A812SS18</accession>
<dbReference type="EMBL" id="CAJNIZ010026006">
    <property type="protein sequence ID" value="CAE7488480.1"/>
    <property type="molecule type" value="Genomic_DNA"/>
</dbReference>
<evidence type="ECO:0000313" key="3">
    <source>
        <dbReference type="Proteomes" id="UP000649617"/>
    </source>
</evidence>
<name>A0A812SS18_SYMPI</name>
<gene>
    <name evidence="2" type="ORF">SPIL2461_LOCUS12564</name>
</gene>
<evidence type="ECO:0000313" key="2">
    <source>
        <dbReference type="EMBL" id="CAE7488480.1"/>
    </source>
</evidence>
<feature type="region of interest" description="Disordered" evidence="1">
    <location>
        <begin position="209"/>
        <end position="228"/>
    </location>
</feature>
<feature type="region of interest" description="Disordered" evidence="1">
    <location>
        <begin position="393"/>
        <end position="429"/>
    </location>
</feature>